<protein>
    <recommendedName>
        <fullName evidence="4">DUF305 domain-containing protein</fullName>
    </recommendedName>
</protein>
<evidence type="ECO:0000256" key="1">
    <source>
        <dbReference type="SAM" id="Coils"/>
    </source>
</evidence>
<dbReference type="STRING" id="1912961.BU204_22975"/>
<evidence type="ECO:0000313" key="2">
    <source>
        <dbReference type="EMBL" id="OLF15218.1"/>
    </source>
</evidence>
<proteinExistence type="predicted"/>
<evidence type="ECO:0000313" key="3">
    <source>
        <dbReference type="Proteomes" id="UP000185596"/>
    </source>
</evidence>
<gene>
    <name evidence="2" type="ORF">BU204_22975</name>
</gene>
<organism evidence="2 3">
    <name type="scientific">Actinophytocola xanthii</name>
    <dbReference type="NCBI Taxonomy" id="1912961"/>
    <lineage>
        <taxon>Bacteria</taxon>
        <taxon>Bacillati</taxon>
        <taxon>Actinomycetota</taxon>
        <taxon>Actinomycetes</taxon>
        <taxon>Pseudonocardiales</taxon>
        <taxon>Pseudonocardiaceae</taxon>
    </lineage>
</organism>
<evidence type="ECO:0008006" key="4">
    <source>
        <dbReference type="Google" id="ProtNLM"/>
    </source>
</evidence>
<dbReference type="Proteomes" id="UP000185596">
    <property type="component" value="Unassembled WGS sequence"/>
</dbReference>
<reference evidence="2 3" key="1">
    <citation type="submission" date="2016-12" db="EMBL/GenBank/DDBJ databases">
        <title>The draft genome sequence of Actinophytocola sp. 11-183.</title>
        <authorList>
            <person name="Wang W."/>
            <person name="Yuan L."/>
        </authorList>
    </citation>
    <scope>NUCLEOTIDE SEQUENCE [LARGE SCALE GENOMIC DNA]</scope>
    <source>
        <strain evidence="2 3">11-183</strain>
    </source>
</reference>
<dbReference type="RefSeq" id="WP_075127886.1">
    <property type="nucleotide sequence ID" value="NZ_MSIE01000044.1"/>
</dbReference>
<feature type="coiled-coil region" evidence="1">
    <location>
        <begin position="127"/>
        <end position="154"/>
    </location>
</feature>
<dbReference type="EMBL" id="MSIE01000044">
    <property type="protein sequence ID" value="OLF15218.1"/>
    <property type="molecule type" value="Genomic_DNA"/>
</dbReference>
<sequence>MTDAPALLGVYLNDHLAGATAGMELSRRLARNEGNWAGELTRIAEEIAEDRAALQDLMRTLGVQTQLYKPWLAWIGEKATRLKPNRRFASRSPLSRVIELETMRLGVLGKGMAWRALREAGDPRLPAERLERLIERADRQADELEKLRQRAAAEVFGR</sequence>
<dbReference type="AlphaFoldDB" id="A0A1Q8CLH2"/>
<keyword evidence="1" id="KW-0175">Coiled coil</keyword>
<keyword evidence="3" id="KW-1185">Reference proteome</keyword>
<dbReference type="OrthoDB" id="5504890at2"/>
<comment type="caution">
    <text evidence="2">The sequence shown here is derived from an EMBL/GenBank/DDBJ whole genome shotgun (WGS) entry which is preliminary data.</text>
</comment>
<name>A0A1Q8CLH2_9PSEU</name>
<accession>A0A1Q8CLH2</accession>